<reference evidence="1" key="1">
    <citation type="submission" date="2021-06" db="EMBL/GenBank/DDBJ databases">
        <authorList>
            <person name="Kallberg Y."/>
            <person name="Tangrot J."/>
            <person name="Rosling A."/>
        </authorList>
    </citation>
    <scope>NUCLEOTIDE SEQUENCE</scope>
    <source>
        <strain evidence="1">28 12/20/2015</strain>
    </source>
</reference>
<proteinExistence type="predicted"/>
<gene>
    <name evidence="1" type="ORF">SPELUC_LOCUS1964</name>
</gene>
<comment type="caution">
    <text evidence="1">The sequence shown here is derived from an EMBL/GenBank/DDBJ whole genome shotgun (WGS) entry which is preliminary data.</text>
</comment>
<evidence type="ECO:0000313" key="2">
    <source>
        <dbReference type="Proteomes" id="UP000789366"/>
    </source>
</evidence>
<organism evidence="1 2">
    <name type="scientific">Cetraspora pellucida</name>
    <dbReference type="NCBI Taxonomy" id="1433469"/>
    <lineage>
        <taxon>Eukaryota</taxon>
        <taxon>Fungi</taxon>
        <taxon>Fungi incertae sedis</taxon>
        <taxon>Mucoromycota</taxon>
        <taxon>Glomeromycotina</taxon>
        <taxon>Glomeromycetes</taxon>
        <taxon>Diversisporales</taxon>
        <taxon>Gigasporaceae</taxon>
        <taxon>Cetraspora</taxon>
    </lineage>
</organism>
<dbReference type="Proteomes" id="UP000789366">
    <property type="component" value="Unassembled WGS sequence"/>
</dbReference>
<evidence type="ECO:0000313" key="1">
    <source>
        <dbReference type="EMBL" id="CAG8477214.1"/>
    </source>
</evidence>
<protein>
    <submittedName>
        <fullName evidence="1">10342_t:CDS:1</fullName>
    </submittedName>
</protein>
<dbReference type="EMBL" id="CAJVPW010001179">
    <property type="protein sequence ID" value="CAG8477214.1"/>
    <property type="molecule type" value="Genomic_DNA"/>
</dbReference>
<keyword evidence="2" id="KW-1185">Reference proteome</keyword>
<sequence>MDFLSSEADPTGYFIESDMLDKSNSNYETNNQLISDTLHSLIHANQLFFENEPQEFISSFNNNVSLDSQLYEADGSTYSDNDYDTSLVGYEASDSTYSDNSCNVPLVDHKVNSSTYTNNGCSAPLVNNSSSHYSSFNDNIFFSNGYNIDDSFSNLEIGSSSSTINNAYLNNEYLALNTQEDVNNEHEQKNHNKLALLELKPVIAVKR</sequence>
<accession>A0ACA9KKK1</accession>
<name>A0ACA9KKK1_9GLOM</name>